<dbReference type="AlphaFoldDB" id="A0A1B2LZ44"/>
<feature type="region of interest" description="Disordered" evidence="1">
    <location>
        <begin position="65"/>
        <end position="91"/>
    </location>
</feature>
<name>A0A1B2LZ44_9GAMM</name>
<dbReference type="RefSeq" id="WP_067554137.1">
    <property type="nucleotide sequence ID" value="NZ_CP016895.1"/>
</dbReference>
<feature type="compositionally biased region" description="Polar residues" evidence="1">
    <location>
        <begin position="69"/>
        <end position="79"/>
    </location>
</feature>
<dbReference type="EMBL" id="CP016895">
    <property type="protein sequence ID" value="AOA58191.1"/>
    <property type="molecule type" value="Genomic_DNA"/>
</dbReference>
<evidence type="ECO:0000313" key="2">
    <source>
        <dbReference type="EMBL" id="AOA58191.1"/>
    </source>
</evidence>
<dbReference type="KEGG" id="ala:BFG52_07385"/>
<evidence type="ECO:0000256" key="1">
    <source>
        <dbReference type="SAM" id="MobiDB-lite"/>
    </source>
</evidence>
<dbReference type="Proteomes" id="UP000093391">
    <property type="component" value="Chromosome"/>
</dbReference>
<gene>
    <name evidence="2" type="ORF">BFG52_07385</name>
</gene>
<sequence length="91" mass="10211">MSLDKEDARLKLSSDMKARLIDIAAFNGMDQNKQLTLLVEKALVGEHHAVIVALERIERNKRLRAHEGTQVTSWSSQGEEGQRESLKVVGK</sequence>
<organism evidence="2 3">
    <name type="scientific">Acinetobacter larvae</name>
    <dbReference type="NCBI Taxonomy" id="1789224"/>
    <lineage>
        <taxon>Bacteria</taxon>
        <taxon>Pseudomonadati</taxon>
        <taxon>Pseudomonadota</taxon>
        <taxon>Gammaproteobacteria</taxon>
        <taxon>Moraxellales</taxon>
        <taxon>Moraxellaceae</taxon>
        <taxon>Acinetobacter</taxon>
    </lineage>
</organism>
<dbReference type="STRING" id="1789224.BFG52_07385"/>
<keyword evidence="3" id="KW-1185">Reference proteome</keyword>
<proteinExistence type="predicted"/>
<reference evidence="2 3" key="1">
    <citation type="submission" date="2016-08" db="EMBL/GenBank/DDBJ databases">
        <authorList>
            <person name="Seilhamer J.J."/>
        </authorList>
    </citation>
    <scope>NUCLEOTIDE SEQUENCE [LARGE SCALE GENOMIC DNA]</scope>
    <source>
        <strain evidence="2 3">BRTC-1</strain>
    </source>
</reference>
<evidence type="ECO:0000313" key="3">
    <source>
        <dbReference type="Proteomes" id="UP000093391"/>
    </source>
</evidence>
<feature type="compositionally biased region" description="Basic and acidic residues" evidence="1">
    <location>
        <begin position="80"/>
        <end position="91"/>
    </location>
</feature>
<protein>
    <submittedName>
        <fullName evidence="2">Uncharacterized protein</fullName>
    </submittedName>
</protein>
<accession>A0A1B2LZ44</accession>
<dbReference type="OrthoDB" id="6692900at2"/>